<keyword evidence="9" id="KW-1185">Reference proteome</keyword>
<evidence type="ECO:0000256" key="1">
    <source>
        <dbReference type="ARBA" id="ARBA00022571"/>
    </source>
</evidence>
<dbReference type="Pfam" id="PF01118">
    <property type="entry name" value="Semialdhyde_dh"/>
    <property type="match status" value="1"/>
</dbReference>
<dbReference type="InterPro" id="IPR023013">
    <property type="entry name" value="AGPR_AS"/>
</dbReference>
<dbReference type="SUPFAM" id="SSF51735">
    <property type="entry name" value="NAD(P)-binding Rossmann-fold domains"/>
    <property type="match status" value="1"/>
</dbReference>
<dbReference type="HAMAP" id="MF_00150">
    <property type="entry name" value="ArgC_type1"/>
    <property type="match status" value="1"/>
</dbReference>
<dbReference type="RefSeq" id="WP_076489339.1">
    <property type="nucleotide sequence ID" value="NZ_FTMS01000014.1"/>
</dbReference>
<evidence type="ECO:0000256" key="2">
    <source>
        <dbReference type="ARBA" id="ARBA00022605"/>
    </source>
</evidence>
<reference evidence="8 9" key="1">
    <citation type="submission" date="2017-01" db="EMBL/GenBank/DDBJ databases">
        <authorList>
            <person name="Mah S.A."/>
            <person name="Swanson W.J."/>
            <person name="Moy G.W."/>
            <person name="Vacquier V.D."/>
        </authorList>
    </citation>
    <scope>NUCLEOTIDE SEQUENCE [LARGE SCALE GENOMIC DNA]</scope>
    <source>
        <strain evidence="8 9">ASpG1</strain>
    </source>
</reference>
<dbReference type="GO" id="GO:0070401">
    <property type="term" value="F:NADP+ binding"/>
    <property type="evidence" value="ECO:0007669"/>
    <property type="project" value="InterPro"/>
</dbReference>
<dbReference type="InterPro" id="IPR000706">
    <property type="entry name" value="AGPR_type-1"/>
</dbReference>
<dbReference type="CDD" id="cd17895">
    <property type="entry name" value="AGPR_1_N"/>
    <property type="match status" value="1"/>
</dbReference>
<evidence type="ECO:0000313" key="8">
    <source>
        <dbReference type="EMBL" id="SIQ74630.1"/>
    </source>
</evidence>
<name>A0A1N6V9R7_9SPIO</name>
<feature type="active site" evidence="5 6">
    <location>
        <position position="153"/>
    </location>
</feature>
<evidence type="ECO:0000256" key="6">
    <source>
        <dbReference type="PROSITE-ProRule" id="PRU10010"/>
    </source>
</evidence>
<dbReference type="PANTHER" id="PTHR32338">
    <property type="entry name" value="N-ACETYL-GAMMA-GLUTAMYL-PHOSPHATE REDUCTASE, CHLOROPLASTIC-RELATED-RELATED"/>
    <property type="match status" value="1"/>
</dbReference>
<dbReference type="NCBIfam" id="TIGR01850">
    <property type="entry name" value="argC"/>
    <property type="match status" value="1"/>
</dbReference>
<dbReference type="InterPro" id="IPR000534">
    <property type="entry name" value="Semialdehyde_DH_NAD-bd"/>
</dbReference>
<dbReference type="InterPro" id="IPR058924">
    <property type="entry name" value="AGPR_dimerisation_dom"/>
</dbReference>
<dbReference type="STRING" id="159291.SAMN05920897_11434"/>
<dbReference type="GO" id="GO:0051287">
    <property type="term" value="F:NAD binding"/>
    <property type="evidence" value="ECO:0007669"/>
    <property type="project" value="InterPro"/>
</dbReference>
<evidence type="ECO:0000256" key="4">
    <source>
        <dbReference type="ARBA" id="ARBA00023002"/>
    </source>
</evidence>
<evidence type="ECO:0000256" key="3">
    <source>
        <dbReference type="ARBA" id="ARBA00022857"/>
    </source>
</evidence>
<dbReference type="Gene3D" id="3.30.360.10">
    <property type="entry name" value="Dihydrodipicolinate Reductase, domain 2"/>
    <property type="match status" value="1"/>
</dbReference>
<keyword evidence="5" id="KW-0963">Cytoplasm</keyword>
<proteinExistence type="inferred from homology"/>
<dbReference type="GO" id="GO:0003942">
    <property type="term" value="F:N-acetyl-gamma-glutamyl-phosphate reductase activity"/>
    <property type="evidence" value="ECO:0007669"/>
    <property type="project" value="UniProtKB-UniRule"/>
</dbReference>
<comment type="subcellular location">
    <subcellularLocation>
        <location evidence="5">Cytoplasm</location>
    </subcellularLocation>
</comment>
<dbReference type="AlphaFoldDB" id="A0A1N6V9R7"/>
<feature type="domain" description="Semialdehyde dehydrogenase NAD-binding" evidence="7">
    <location>
        <begin position="2"/>
        <end position="145"/>
    </location>
</feature>
<accession>A0A1N6V9R7</accession>
<dbReference type="UniPathway" id="UPA00068">
    <property type="reaction ID" value="UER00108"/>
</dbReference>
<keyword evidence="4 5" id="KW-0560">Oxidoreductase</keyword>
<sequence length="337" mass="36412">MKATILGATGYTGMVLLRILAQHPRITGITASSRTMAGRPLAEADPGLSRSTLEKGCLDPIVRSPAEALESPGDVLFSALPHGASADTCSPVLGKTLVIDLSADFRFSDPRSFAASYGTPPPQAEFQSRSVYGLSEWNRDLLKNAEIIANPGCYPTATLLPLLPLRDQIRRETPLVVNALSGITGAGKKEKTNLLYAERTENATAYSVGRQHRHTGEIAEQLETEQILFSPHLIPVKQGMLVTTTISVRDGNAAVAALEERYRSEPFVTLTGSAMPETRHVRGTNHVRIGWQLEGNSLILVSAIDNLWKGAAGQAVQNMNIRFGFDETEGLQQEADL</sequence>
<comment type="similarity">
    <text evidence="5">Belongs to the NAGSA dehydrogenase family. Type 1 subfamily.</text>
</comment>
<dbReference type="SMART" id="SM00859">
    <property type="entry name" value="Semialdhyde_dh"/>
    <property type="match status" value="1"/>
</dbReference>
<comment type="function">
    <text evidence="5">Catalyzes the NADPH-dependent reduction of N-acetyl-5-glutamyl phosphate to yield N-acetyl-L-glutamate 5-semialdehyde.</text>
</comment>
<dbReference type="GO" id="GO:0005737">
    <property type="term" value="C:cytoplasm"/>
    <property type="evidence" value="ECO:0007669"/>
    <property type="project" value="UniProtKB-SubCell"/>
</dbReference>
<dbReference type="InterPro" id="IPR050085">
    <property type="entry name" value="AGPR"/>
</dbReference>
<keyword evidence="2 5" id="KW-0028">Amino-acid biosynthesis</keyword>
<evidence type="ECO:0000259" key="7">
    <source>
        <dbReference type="SMART" id="SM00859"/>
    </source>
</evidence>
<dbReference type="EC" id="1.2.1.38" evidence="5"/>
<dbReference type="Gene3D" id="3.40.50.720">
    <property type="entry name" value="NAD(P)-binding Rossmann-like Domain"/>
    <property type="match status" value="1"/>
</dbReference>
<evidence type="ECO:0000313" key="9">
    <source>
        <dbReference type="Proteomes" id="UP000186400"/>
    </source>
</evidence>
<dbReference type="Proteomes" id="UP000186400">
    <property type="component" value="Unassembled WGS sequence"/>
</dbReference>
<dbReference type="PANTHER" id="PTHR32338:SF10">
    <property type="entry name" value="N-ACETYL-GAMMA-GLUTAMYL-PHOSPHATE REDUCTASE, CHLOROPLASTIC-RELATED"/>
    <property type="match status" value="1"/>
</dbReference>
<dbReference type="EMBL" id="FTMS01000014">
    <property type="protein sequence ID" value="SIQ74630.1"/>
    <property type="molecule type" value="Genomic_DNA"/>
</dbReference>
<keyword evidence="3 5" id="KW-0521">NADP</keyword>
<dbReference type="Pfam" id="PF22698">
    <property type="entry name" value="Semialdhyde_dhC_1"/>
    <property type="match status" value="1"/>
</dbReference>
<dbReference type="PROSITE" id="PS01224">
    <property type="entry name" value="ARGC"/>
    <property type="match status" value="1"/>
</dbReference>
<protein>
    <recommendedName>
        <fullName evidence="5">N-acetyl-gamma-glutamyl-phosphate reductase</fullName>
        <shortName evidence="5">AGPR</shortName>
        <ecNumber evidence="5">1.2.1.38</ecNumber>
    </recommendedName>
    <alternativeName>
        <fullName evidence="5">N-acetyl-glutamate semialdehyde dehydrogenase</fullName>
        <shortName evidence="5">NAGSA dehydrogenase</shortName>
    </alternativeName>
</protein>
<dbReference type="InterPro" id="IPR036291">
    <property type="entry name" value="NAD(P)-bd_dom_sf"/>
</dbReference>
<keyword evidence="1 5" id="KW-0055">Arginine biosynthesis</keyword>
<gene>
    <name evidence="5" type="primary">argC</name>
    <name evidence="8" type="ORF">SAMN05920897_11434</name>
</gene>
<dbReference type="CDD" id="cd23934">
    <property type="entry name" value="AGPR_1_C"/>
    <property type="match status" value="1"/>
</dbReference>
<dbReference type="SUPFAM" id="SSF55347">
    <property type="entry name" value="Glyceraldehyde-3-phosphate dehydrogenase-like, C-terminal domain"/>
    <property type="match status" value="1"/>
</dbReference>
<organism evidence="8 9">
    <name type="scientific">Alkalispirochaeta americana</name>
    <dbReference type="NCBI Taxonomy" id="159291"/>
    <lineage>
        <taxon>Bacteria</taxon>
        <taxon>Pseudomonadati</taxon>
        <taxon>Spirochaetota</taxon>
        <taxon>Spirochaetia</taxon>
        <taxon>Spirochaetales</taxon>
        <taxon>Spirochaetaceae</taxon>
        <taxon>Alkalispirochaeta</taxon>
    </lineage>
</organism>
<evidence type="ECO:0000256" key="5">
    <source>
        <dbReference type="HAMAP-Rule" id="MF_00150"/>
    </source>
</evidence>
<comment type="pathway">
    <text evidence="5">Amino-acid biosynthesis; L-arginine biosynthesis; N(2)-acetyl-L-ornithine from L-glutamate: step 3/4.</text>
</comment>
<dbReference type="GO" id="GO:0006526">
    <property type="term" value="P:L-arginine biosynthetic process"/>
    <property type="evidence" value="ECO:0007669"/>
    <property type="project" value="UniProtKB-UniRule"/>
</dbReference>
<dbReference type="OrthoDB" id="9801289at2"/>
<comment type="catalytic activity">
    <reaction evidence="5">
        <text>N-acetyl-L-glutamate 5-semialdehyde + phosphate + NADP(+) = N-acetyl-L-glutamyl 5-phosphate + NADPH + H(+)</text>
        <dbReference type="Rhea" id="RHEA:21588"/>
        <dbReference type="ChEBI" id="CHEBI:15378"/>
        <dbReference type="ChEBI" id="CHEBI:29123"/>
        <dbReference type="ChEBI" id="CHEBI:43474"/>
        <dbReference type="ChEBI" id="CHEBI:57783"/>
        <dbReference type="ChEBI" id="CHEBI:57936"/>
        <dbReference type="ChEBI" id="CHEBI:58349"/>
        <dbReference type="EC" id="1.2.1.38"/>
    </reaction>
</comment>